<dbReference type="GO" id="GO:0016773">
    <property type="term" value="F:phosphotransferase activity, alcohol group as acceptor"/>
    <property type="evidence" value="ECO:0007669"/>
    <property type="project" value="InterPro"/>
</dbReference>
<dbReference type="InterPro" id="IPR006748">
    <property type="entry name" value="NH2Glyco/OHUrea_AB-resist_kin"/>
</dbReference>
<evidence type="ECO:0000313" key="1">
    <source>
        <dbReference type="EMBL" id="RYV50784.1"/>
    </source>
</evidence>
<gene>
    <name evidence="1" type="ORF">EUA98_11565</name>
</gene>
<keyword evidence="1" id="KW-0808">Transferase</keyword>
<dbReference type="RefSeq" id="WP_130102843.1">
    <property type="nucleotide sequence ID" value="NZ_SDWW01000026.1"/>
</dbReference>
<evidence type="ECO:0000313" key="2">
    <source>
        <dbReference type="Proteomes" id="UP000293764"/>
    </source>
</evidence>
<dbReference type="EMBL" id="SDWW01000026">
    <property type="protein sequence ID" value="RYV50784.1"/>
    <property type="molecule type" value="Genomic_DNA"/>
</dbReference>
<proteinExistence type="predicted"/>
<name>A0A4V1ZH47_9MICO</name>
<protein>
    <submittedName>
        <fullName evidence="1">Hydroxyurea phosphotransferase</fullName>
    </submittedName>
</protein>
<dbReference type="InterPro" id="IPR011009">
    <property type="entry name" value="Kinase-like_dom_sf"/>
</dbReference>
<comment type="caution">
    <text evidence="1">The sequence shown here is derived from an EMBL/GenBank/DDBJ whole genome shotgun (WGS) entry which is preliminary data.</text>
</comment>
<sequence length="320" mass="33707">MTTVPAGLRRSVAGAEGGDEWLAALPALVVRVAKRWRLILGRPFEDGTAAWTAPVTLGSGALGVLKISYPHLEARHEAAALRVWAGSGAVRILDSHEDDWALLLERCMPGTSLRDQGLEHLEHVQIGATLMEQMAMAAVPVGGPFPTLVAVAAGLADLASERIDRLVGSAPISLDKGLLVHAVDLLRTLPLDAPSEGLAHGDLNPGNILRDDSGGAARWVAIDPKAVVGDLAWDPWPLITQVGDWATAVTPAGELAERTRLLSDLTGLDAARIAAWSTARGVESALWAANRGWWTGFRGADGDLVRAREWATAATLLGTG</sequence>
<organism evidence="1 2">
    <name type="scientific">Pengzhenrongella frigida</name>
    <dbReference type="NCBI Taxonomy" id="1259133"/>
    <lineage>
        <taxon>Bacteria</taxon>
        <taxon>Bacillati</taxon>
        <taxon>Actinomycetota</taxon>
        <taxon>Actinomycetes</taxon>
        <taxon>Micrococcales</taxon>
        <taxon>Pengzhenrongella</taxon>
    </lineage>
</organism>
<accession>A0A4V1ZH47</accession>
<dbReference type="OrthoDB" id="3638028at2"/>
<dbReference type="Proteomes" id="UP000293764">
    <property type="component" value="Unassembled WGS sequence"/>
</dbReference>
<dbReference type="GO" id="GO:0019748">
    <property type="term" value="P:secondary metabolic process"/>
    <property type="evidence" value="ECO:0007669"/>
    <property type="project" value="InterPro"/>
</dbReference>
<dbReference type="SUPFAM" id="SSF56112">
    <property type="entry name" value="Protein kinase-like (PK-like)"/>
    <property type="match status" value="1"/>
</dbReference>
<keyword evidence="2" id="KW-1185">Reference proteome</keyword>
<dbReference type="Pfam" id="PF04655">
    <property type="entry name" value="APH_6_hur"/>
    <property type="match status" value="1"/>
</dbReference>
<reference evidence="1 2" key="1">
    <citation type="submission" date="2019-01" db="EMBL/GenBank/DDBJ databases">
        <title>Novel species of Cellulomonas.</title>
        <authorList>
            <person name="Liu Q."/>
            <person name="Xin Y.-H."/>
        </authorList>
    </citation>
    <scope>NUCLEOTIDE SEQUENCE [LARGE SCALE GENOMIC DNA]</scope>
    <source>
        <strain evidence="1 2">HLT2-17</strain>
    </source>
</reference>
<dbReference type="AlphaFoldDB" id="A0A4V1ZH47"/>